<keyword evidence="4" id="KW-0175">Coiled coil</keyword>
<feature type="region of interest" description="Disordered" evidence="5">
    <location>
        <begin position="1181"/>
        <end position="1337"/>
    </location>
</feature>
<feature type="domain" description="Ig-like" evidence="7">
    <location>
        <begin position="321"/>
        <end position="412"/>
    </location>
</feature>
<dbReference type="RefSeq" id="XP_010892220.2">
    <property type="nucleotide sequence ID" value="XM_010893918.4"/>
</dbReference>
<dbReference type="Proteomes" id="UP000265140">
    <property type="component" value="Chromosome 14"/>
</dbReference>
<dbReference type="InterPro" id="IPR013783">
    <property type="entry name" value="Ig-like_fold"/>
</dbReference>
<evidence type="ECO:0000256" key="4">
    <source>
        <dbReference type="SAM" id="Coils"/>
    </source>
</evidence>
<evidence type="ECO:0000256" key="2">
    <source>
        <dbReference type="ARBA" id="ARBA00023157"/>
    </source>
</evidence>
<dbReference type="SUPFAM" id="SSF48726">
    <property type="entry name" value="Immunoglobulin"/>
    <property type="match status" value="5"/>
</dbReference>
<organism evidence="9 10">
    <name type="scientific">Esox lucius</name>
    <name type="common">Northern pike</name>
    <dbReference type="NCBI Taxonomy" id="8010"/>
    <lineage>
        <taxon>Eukaryota</taxon>
        <taxon>Metazoa</taxon>
        <taxon>Chordata</taxon>
        <taxon>Craniata</taxon>
        <taxon>Vertebrata</taxon>
        <taxon>Euteleostomi</taxon>
        <taxon>Actinopterygii</taxon>
        <taxon>Neopterygii</taxon>
        <taxon>Teleostei</taxon>
        <taxon>Protacanthopterygii</taxon>
        <taxon>Esociformes</taxon>
        <taxon>Esocidae</taxon>
        <taxon>Esox</taxon>
    </lineage>
</organism>
<dbReference type="SMART" id="SM00409">
    <property type="entry name" value="IG"/>
    <property type="match status" value="5"/>
</dbReference>
<name>A0A3P9ABA5_ESOLU</name>
<dbReference type="Bgee" id="ENSELUG00000017743">
    <property type="expression patterns" value="Expressed in liver and 12 other cell types or tissues"/>
</dbReference>
<dbReference type="InterPro" id="IPR003599">
    <property type="entry name" value="Ig_sub"/>
</dbReference>
<feature type="compositionally biased region" description="Pro residues" evidence="5">
    <location>
        <begin position="834"/>
        <end position="845"/>
    </location>
</feature>
<feature type="region of interest" description="Disordered" evidence="5">
    <location>
        <begin position="753"/>
        <end position="857"/>
    </location>
</feature>
<evidence type="ECO:0000259" key="7">
    <source>
        <dbReference type="PROSITE" id="PS50835"/>
    </source>
</evidence>
<evidence type="ECO:0000313" key="9">
    <source>
        <dbReference type="Ensembl" id="ENSELUP00000037985.2"/>
    </source>
</evidence>
<reference evidence="9" key="2">
    <citation type="submission" date="2020-02" db="EMBL/GenBank/DDBJ databases">
        <title>Esox lucius (northern pike) genome, fEsoLuc1, primary haplotype.</title>
        <authorList>
            <person name="Myers G."/>
            <person name="Karagic N."/>
            <person name="Meyer A."/>
            <person name="Pippel M."/>
            <person name="Reichard M."/>
            <person name="Winkler S."/>
            <person name="Tracey A."/>
            <person name="Sims Y."/>
            <person name="Howe K."/>
            <person name="Rhie A."/>
            <person name="Formenti G."/>
            <person name="Durbin R."/>
            <person name="Fedrigo O."/>
            <person name="Jarvis E.D."/>
        </authorList>
    </citation>
    <scope>NUCLEOTIDE SEQUENCE [LARGE SCALE GENOMIC DNA]</scope>
</reference>
<feature type="compositionally biased region" description="Low complexity" evidence="5">
    <location>
        <begin position="846"/>
        <end position="857"/>
    </location>
</feature>
<dbReference type="Pfam" id="PF00041">
    <property type="entry name" value="fn3"/>
    <property type="match status" value="2"/>
</dbReference>
<dbReference type="InterPro" id="IPR013106">
    <property type="entry name" value="Ig_V-set"/>
</dbReference>
<dbReference type="CDD" id="cd00063">
    <property type="entry name" value="FN3"/>
    <property type="match status" value="2"/>
</dbReference>
<dbReference type="PROSITE" id="PS50835">
    <property type="entry name" value="IG_LIKE"/>
    <property type="match status" value="5"/>
</dbReference>
<protein>
    <recommendedName>
        <fullName evidence="11">Immunoglobulin superfamily, member 9a</fullName>
    </recommendedName>
</protein>
<feature type="compositionally biased region" description="Basic and acidic residues" evidence="5">
    <location>
        <begin position="1296"/>
        <end position="1307"/>
    </location>
</feature>
<feature type="coiled-coil region" evidence="4">
    <location>
        <begin position="1019"/>
        <end position="1046"/>
    </location>
</feature>
<dbReference type="Ensembl" id="ENSELUT00000028018.3">
    <property type="protein sequence ID" value="ENSELUP00000037985.2"/>
    <property type="gene ID" value="ENSELUG00000017743.3"/>
</dbReference>
<keyword evidence="10" id="KW-1185">Reference proteome</keyword>
<feature type="compositionally biased region" description="Polar residues" evidence="5">
    <location>
        <begin position="1086"/>
        <end position="1097"/>
    </location>
</feature>
<evidence type="ECO:0000259" key="8">
    <source>
        <dbReference type="PROSITE" id="PS50853"/>
    </source>
</evidence>
<reference evidence="10" key="1">
    <citation type="journal article" date="2014" name="PLoS ONE">
        <title>The genome and linkage map of the northern pike (Esox lucius): conserved synteny revealed between the salmonid sister group and the Neoteleostei.</title>
        <authorList>
            <person name="Rondeau E.B."/>
            <person name="Minkley D.R."/>
            <person name="Leong J.S."/>
            <person name="Messmer A.M."/>
            <person name="Jantzen J.R."/>
            <person name="von Schalburg K.R."/>
            <person name="Lemon C."/>
            <person name="Bird N.H."/>
            <person name="Koop B.F."/>
        </authorList>
    </citation>
    <scope>NUCLEOTIDE SEQUENCE</scope>
</reference>
<dbReference type="SMART" id="SM00406">
    <property type="entry name" value="IGv"/>
    <property type="match status" value="2"/>
</dbReference>
<feature type="domain" description="Ig-like" evidence="7">
    <location>
        <begin position="137"/>
        <end position="221"/>
    </location>
</feature>
<dbReference type="Pfam" id="PF13927">
    <property type="entry name" value="Ig_3"/>
    <property type="match status" value="3"/>
</dbReference>
<evidence type="ECO:0008006" key="11">
    <source>
        <dbReference type="Google" id="ProtNLM"/>
    </source>
</evidence>
<dbReference type="FunCoup" id="A0A3P9ABA5">
    <property type="interactions" value="8"/>
</dbReference>
<feature type="compositionally biased region" description="Polar residues" evidence="5">
    <location>
        <begin position="1698"/>
        <end position="1708"/>
    </location>
</feature>
<dbReference type="Pfam" id="PF07686">
    <property type="entry name" value="V-set"/>
    <property type="match status" value="1"/>
</dbReference>
<dbReference type="OrthoDB" id="6234674at2759"/>
<evidence type="ECO:0000256" key="3">
    <source>
        <dbReference type="ARBA" id="ARBA00023319"/>
    </source>
</evidence>
<accession>A0A3P9ABA5</accession>
<dbReference type="FunFam" id="2.60.40.10:FF:000323">
    <property type="entry name" value="Immunoglobulin superfamily member 9B"/>
    <property type="match status" value="1"/>
</dbReference>
<dbReference type="InterPro" id="IPR007110">
    <property type="entry name" value="Ig-like_dom"/>
</dbReference>
<feature type="region of interest" description="Disordered" evidence="5">
    <location>
        <begin position="1512"/>
        <end position="1634"/>
    </location>
</feature>
<dbReference type="GeneID" id="105024172"/>
<evidence type="ECO:0000256" key="6">
    <source>
        <dbReference type="SAM" id="SignalP"/>
    </source>
</evidence>
<keyword evidence="2" id="KW-1015">Disulfide bond</keyword>
<evidence type="ECO:0000256" key="1">
    <source>
        <dbReference type="ARBA" id="ARBA00022737"/>
    </source>
</evidence>
<evidence type="ECO:0000256" key="5">
    <source>
        <dbReference type="SAM" id="MobiDB-lite"/>
    </source>
</evidence>
<dbReference type="PANTHER" id="PTHR44170:SF48">
    <property type="entry name" value="PROTEIN TURTLE HOMOLOG A"/>
    <property type="match status" value="1"/>
</dbReference>
<feature type="compositionally biased region" description="Low complexity" evidence="5">
    <location>
        <begin position="1587"/>
        <end position="1603"/>
    </location>
</feature>
<feature type="domain" description="Ig-like" evidence="7">
    <location>
        <begin position="417"/>
        <end position="501"/>
    </location>
</feature>
<feature type="region of interest" description="Disordered" evidence="5">
    <location>
        <begin position="1058"/>
        <end position="1097"/>
    </location>
</feature>
<dbReference type="SUPFAM" id="SSF49265">
    <property type="entry name" value="Fibronectin type III"/>
    <property type="match status" value="1"/>
</dbReference>
<dbReference type="SMART" id="SM00408">
    <property type="entry name" value="IGc2"/>
    <property type="match status" value="5"/>
</dbReference>
<feature type="chain" id="PRO_5044229235" description="Immunoglobulin superfamily, member 9a" evidence="6">
    <location>
        <begin position="26"/>
        <end position="1718"/>
    </location>
</feature>
<keyword evidence="1" id="KW-0677">Repeat</keyword>
<feature type="compositionally biased region" description="Polar residues" evidence="5">
    <location>
        <begin position="1615"/>
        <end position="1633"/>
    </location>
</feature>
<dbReference type="InterPro" id="IPR036179">
    <property type="entry name" value="Ig-like_dom_sf"/>
</dbReference>
<feature type="region of interest" description="Disordered" evidence="5">
    <location>
        <begin position="1686"/>
        <end position="1718"/>
    </location>
</feature>
<dbReference type="InParanoid" id="A0A3P9ABA5"/>
<reference evidence="9" key="4">
    <citation type="submission" date="2025-09" db="UniProtKB">
        <authorList>
            <consortium name="Ensembl"/>
        </authorList>
    </citation>
    <scope>IDENTIFICATION</scope>
</reference>
<dbReference type="GeneTree" id="ENSGT00940000165064"/>
<feature type="compositionally biased region" description="Acidic residues" evidence="5">
    <location>
        <begin position="1261"/>
        <end position="1270"/>
    </location>
</feature>
<dbReference type="InterPro" id="IPR036116">
    <property type="entry name" value="FN3_sf"/>
</dbReference>
<proteinExistence type="predicted"/>
<evidence type="ECO:0000313" key="10">
    <source>
        <dbReference type="Proteomes" id="UP000265140"/>
    </source>
</evidence>
<dbReference type="Pfam" id="PF13895">
    <property type="entry name" value="Ig_2"/>
    <property type="match status" value="1"/>
</dbReference>
<reference evidence="9" key="3">
    <citation type="submission" date="2025-08" db="UniProtKB">
        <authorList>
            <consortium name="Ensembl"/>
        </authorList>
    </citation>
    <scope>IDENTIFICATION</scope>
</reference>
<feature type="domain" description="Ig-like" evidence="7">
    <location>
        <begin position="3"/>
        <end position="113"/>
    </location>
</feature>
<feature type="domain" description="Fibronectin type-III" evidence="8">
    <location>
        <begin position="615"/>
        <end position="706"/>
    </location>
</feature>
<dbReference type="CTD" id="557459"/>
<dbReference type="Gene3D" id="2.60.40.10">
    <property type="entry name" value="Immunoglobulins"/>
    <property type="match status" value="7"/>
</dbReference>
<feature type="region of interest" description="Disordered" evidence="5">
    <location>
        <begin position="1468"/>
        <end position="1495"/>
    </location>
</feature>
<dbReference type="OMA" id="STNWEAH"/>
<feature type="compositionally biased region" description="Low complexity" evidence="5">
    <location>
        <begin position="800"/>
        <end position="818"/>
    </location>
</feature>
<feature type="compositionally biased region" description="Basic and acidic residues" evidence="5">
    <location>
        <begin position="1559"/>
        <end position="1574"/>
    </location>
</feature>
<dbReference type="InterPro" id="IPR003961">
    <property type="entry name" value="FN3_dom"/>
</dbReference>
<feature type="signal peptide" evidence="6">
    <location>
        <begin position="1"/>
        <end position="25"/>
    </location>
</feature>
<keyword evidence="3" id="KW-0393">Immunoglobulin domain</keyword>
<feature type="compositionally biased region" description="Basic and acidic residues" evidence="5">
    <location>
        <begin position="1183"/>
        <end position="1202"/>
    </location>
</feature>
<feature type="domain" description="Fibronectin type-III" evidence="8">
    <location>
        <begin position="507"/>
        <end position="606"/>
    </location>
</feature>
<feature type="compositionally biased region" description="Low complexity" evidence="5">
    <location>
        <begin position="770"/>
        <end position="783"/>
    </location>
</feature>
<feature type="region of interest" description="Disordered" evidence="5">
    <location>
        <begin position="1118"/>
        <end position="1139"/>
    </location>
</feature>
<dbReference type="PROSITE" id="PS50853">
    <property type="entry name" value="FN3"/>
    <property type="match status" value="2"/>
</dbReference>
<dbReference type="PANTHER" id="PTHR44170">
    <property type="entry name" value="PROTEIN SIDEKICK"/>
    <property type="match status" value="1"/>
</dbReference>
<dbReference type="SMART" id="SM00060">
    <property type="entry name" value="FN3"/>
    <property type="match status" value="2"/>
</dbReference>
<dbReference type="InterPro" id="IPR003598">
    <property type="entry name" value="Ig_sub2"/>
</dbReference>
<sequence>MGPKGDYFLDITVVTALCFLCVTHGQKPEVRARVGDVVEMECRLPPSDTGASAPLHVVEWVRQGLDIPVLIKFGEYVPRVHPHYEGRVSLVSNSVLRMMGLRLEDQGLYECRILLLDKTTDETRNGTWTLLSVTAPPIFTETPPPVVEALVGSSLSLTCVARGNPPPTITWAKDGSPIGGEKAELQSGTLFFKAVSTEVEGHYQCLASNTEGNVTHVTQLDMKGPPVIVIPPNDTTLNISQSALLSCQAVADPPNMTYVWQREGENVYHIEPLKSRVKIMVDGTLLITSITPDDSGLYTCMPTNGLLTPPTASANLTVRHPAQVLLMPPQTYLPTGMSGLVPCPVKAQPPLLRVDWTKDGKPVDLALYPGWKMTSEGSLFMATINDDTTGVYTCTPYNSYGTMGQSGPTTVILQDPPSLSVSPNKEYRQDVGKTLVIPCQTTGDPTATVTWSKVGPAPRSHYSVAANGSLLLQPLSKDHQGEWMCSVTNRVATVKATTLISVLGTSPHAATQLSVSPGARQANVSWEPGFDGGYTQKFTVWFKQISVGDSKGKQEWLSVPVPSSSGCSLQVTGLVPATEYQFSVLPHNKVGTGPFSEITTIQTLNPLTRRAKLEPPASLSANQSSSGVILKWSPVSQYPPITGFVLQMRTEEGEWFNLDENVGANRSVMMVPGLRKDCVYELRLLSRRGELLSEPSPSVNVSTIGMEMYPATSRLLEFVPESLLAGLMGGVGFLCLVIILVIGTVCIIGQKRAQRRRRKKNDLPPAIYRSSPSTGSPVSSPDSVLKQKLLPNHSHPHYPGSTPTTSCSSSQSGHSSFGRHCEYQDQRQQLLSCPPHPPNYPPGHPLLPSTDSSPTSPLEFISRGPDGRFMVQPFNQASIPTSHAMRSLRKDFPQSIGVQRSVSFRSEKSARMEPPFVLSVDLPPCGGTDPDPTTRVRAMAKHLSLHGRFYLDGSQDSCAKHPDDSSLYSDCNSDMYPQSGLEEGNPGYLSLKRAVQPATASTLVLQMEHERETGNLSRCLKLAQEREQLERELRKYTLERNTNIDEIREGKYEERWGETDECDAVWKPQDSASSRSHSRHGHSQDNRGSSSKAEMPSSLSFIHWEGSPLTSATSLVIEHQTPSEPTRSHCDPPLTQCSPLTAVTQHPLGAESADGPSKRRAIHHPLKRQEGEDAVRVKTQAGLHDKTHMSAELKRDRSELTEWNKNNQCPFNGSMSHTSRSDSSVNNKVPDSRRIELTRLQPCKEPSQNTAVNPTECVEMSVDEPEEEGSVDSSSYPTMHQRHSHQANNESPLTEKNARGHPSDHRKSPVPGEEQDRWDRMSRSQSKRPTTIQPPRPVLRKALSLGGCQNGQDHLHQRSRSLDSRRQFQGDFLTPDAWINSLSQENCSSPYSFRPDSLFWEPESASAPESPIHIHHTTPPFTCPPPLPPNATDPQSPITAARQLRQAYEGHRHIPKLRQMELERQEQLPIPPPVPSSSSPNPHNPRKKASIFPDASRWPITYQEALRSVQRMEARTNASLPRDNREHPRPSDLVGGTAPPSLHRGYSWPAPHHAPQPPQEEKKTEVDGEDDGHGAEMGMYPRGVPDSAGSYSSCASQSSGRGSLEPPNGRLSICLSPSQTSPPEDTLETQLQDMDTLKRRKASVDENYEWDSTDVSIQPEEQDLEGRGEIYNGLFSVSLQKCPPSMNHSGEGFKDSVHSQGHHLTSNYAEPEPETVLF</sequence>
<feature type="compositionally biased region" description="Polar residues" evidence="5">
    <location>
        <begin position="1203"/>
        <end position="1229"/>
    </location>
</feature>
<dbReference type="GO" id="GO:0098609">
    <property type="term" value="P:cell-cell adhesion"/>
    <property type="evidence" value="ECO:0007669"/>
    <property type="project" value="TreeGrafter"/>
</dbReference>
<keyword evidence="6" id="KW-0732">Signal</keyword>
<feature type="domain" description="Ig-like" evidence="7">
    <location>
        <begin position="225"/>
        <end position="317"/>
    </location>
</feature>
<dbReference type="KEGG" id="els:105024172"/>